<comment type="caution">
    <text evidence="2">The sequence shown here is derived from an EMBL/GenBank/DDBJ whole genome shotgun (WGS) entry which is preliminary data.</text>
</comment>
<dbReference type="SUPFAM" id="SSF141072">
    <property type="entry name" value="CalX-like"/>
    <property type="match status" value="1"/>
</dbReference>
<dbReference type="STRING" id="168384.SAMN05660368_02580"/>
<evidence type="ECO:0000256" key="1">
    <source>
        <dbReference type="SAM" id="SignalP"/>
    </source>
</evidence>
<evidence type="ECO:0000313" key="3">
    <source>
        <dbReference type="Proteomes" id="UP000005561"/>
    </source>
</evidence>
<dbReference type="Proteomes" id="UP000005561">
    <property type="component" value="Unassembled WGS sequence"/>
</dbReference>
<organism evidence="2 3">
    <name type="scientific">Marvinbryantia formatexigens DSM 14469</name>
    <dbReference type="NCBI Taxonomy" id="478749"/>
    <lineage>
        <taxon>Bacteria</taxon>
        <taxon>Bacillati</taxon>
        <taxon>Bacillota</taxon>
        <taxon>Clostridia</taxon>
        <taxon>Lachnospirales</taxon>
        <taxon>Lachnospiraceae</taxon>
        <taxon>Marvinbryantia</taxon>
    </lineage>
</organism>
<keyword evidence="3" id="KW-1185">Reference proteome</keyword>
<accession>C6LI09</accession>
<sequence length="195" mass="20951">MKKRLAAILSLALTLACGTGAMANTVIDTDDGGTANTVLTYGVDSYFQVTIPESVEFKAGETVKTATITVDKDSLIPIANYLTVSLTASENYMTSSVPAGTTTRFRLAASGKSSTKEYEVYIPYTIKRIISDTRKDEVSLGNSALRRITMIPHTQFASATEDITYPLEFTLVGEPTAAGNYTDTLTFTVSLVPFS</sequence>
<name>C6LI09_9FIRM</name>
<feature type="signal peptide" evidence="1">
    <location>
        <begin position="1"/>
        <end position="23"/>
    </location>
</feature>
<dbReference type="RefSeq" id="WP_006863057.1">
    <property type="nucleotide sequence ID" value="NZ_ACCL02000016.1"/>
</dbReference>
<dbReference type="EMBL" id="ACCL02000016">
    <property type="protein sequence ID" value="EET59664.1"/>
    <property type="molecule type" value="Genomic_DNA"/>
</dbReference>
<dbReference type="InterPro" id="IPR038081">
    <property type="entry name" value="CalX-like_sf"/>
</dbReference>
<dbReference type="PROSITE" id="PS51257">
    <property type="entry name" value="PROKAR_LIPOPROTEIN"/>
    <property type="match status" value="1"/>
</dbReference>
<dbReference type="AlphaFoldDB" id="C6LI09"/>
<keyword evidence="1" id="KW-0732">Signal</keyword>
<reference evidence="2" key="1">
    <citation type="submission" date="2009-07" db="EMBL/GenBank/DDBJ databases">
        <authorList>
            <person name="Weinstock G."/>
            <person name="Sodergren E."/>
            <person name="Clifton S."/>
            <person name="Fulton L."/>
            <person name="Fulton B."/>
            <person name="Courtney L."/>
            <person name="Fronick C."/>
            <person name="Harrison M."/>
            <person name="Strong C."/>
            <person name="Farmer C."/>
            <person name="Delahaunty K."/>
            <person name="Markovic C."/>
            <person name="Hall O."/>
            <person name="Minx P."/>
            <person name="Tomlinson C."/>
            <person name="Mitreva M."/>
            <person name="Nelson J."/>
            <person name="Hou S."/>
            <person name="Wollam A."/>
            <person name="Pepin K.H."/>
            <person name="Johnson M."/>
            <person name="Bhonagiri V."/>
            <person name="Nash W.E."/>
            <person name="Warren W."/>
            <person name="Chinwalla A."/>
            <person name="Mardis E.R."/>
            <person name="Wilson R.K."/>
        </authorList>
    </citation>
    <scope>NUCLEOTIDE SEQUENCE [LARGE SCALE GENOMIC DNA]</scope>
    <source>
        <strain evidence="2">DSM 14469</strain>
    </source>
</reference>
<feature type="chain" id="PRO_5002968450" evidence="1">
    <location>
        <begin position="24"/>
        <end position="195"/>
    </location>
</feature>
<gene>
    <name evidence="2" type="ORF">BRYFOR_08280</name>
</gene>
<proteinExistence type="predicted"/>
<evidence type="ECO:0000313" key="2">
    <source>
        <dbReference type="EMBL" id="EET59664.1"/>
    </source>
</evidence>
<protein>
    <submittedName>
        <fullName evidence="2">Uncharacterized protein</fullName>
    </submittedName>
</protein>